<gene>
    <name evidence="1" type="ORF">AVEN_208015_1</name>
</gene>
<proteinExistence type="predicted"/>
<protein>
    <submittedName>
        <fullName evidence="1">Uncharacterized protein</fullName>
    </submittedName>
</protein>
<organism evidence="1 2">
    <name type="scientific">Araneus ventricosus</name>
    <name type="common">Orbweaver spider</name>
    <name type="synonym">Epeira ventricosa</name>
    <dbReference type="NCBI Taxonomy" id="182803"/>
    <lineage>
        <taxon>Eukaryota</taxon>
        <taxon>Metazoa</taxon>
        <taxon>Ecdysozoa</taxon>
        <taxon>Arthropoda</taxon>
        <taxon>Chelicerata</taxon>
        <taxon>Arachnida</taxon>
        <taxon>Araneae</taxon>
        <taxon>Araneomorphae</taxon>
        <taxon>Entelegynae</taxon>
        <taxon>Araneoidea</taxon>
        <taxon>Araneidae</taxon>
        <taxon>Araneus</taxon>
    </lineage>
</organism>
<reference evidence="1 2" key="1">
    <citation type="journal article" date="2019" name="Sci. Rep.">
        <title>Orb-weaving spider Araneus ventricosus genome elucidates the spidroin gene catalogue.</title>
        <authorList>
            <person name="Kono N."/>
            <person name="Nakamura H."/>
            <person name="Ohtoshi R."/>
            <person name="Moran D.A.P."/>
            <person name="Shinohara A."/>
            <person name="Yoshida Y."/>
            <person name="Fujiwara M."/>
            <person name="Mori M."/>
            <person name="Tomita M."/>
            <person name="Arakawa K."/>
        </authorList>
    </citation>
    <scope>NUCLEOTIDE SEQUENCE [LARGE SCALE GENOMIC DNA]</scope>
</reference>
<dbReference type="AlphaFoldDB" id="A0A4Y2H425"/>
<evidence type="ECO:0000313" key="1">
    <source>
        <dbReference type="EMBL" id="GBM59696.1"/>
    </source>
</evidence>
<comment type="caution">
    <text evidence="1">The sequence shown here is derived from an EMBL/GenBank/DDBJ whole genome shotgun (WGS) entry which is preliminary data.</text>
</comment>
<dbReference type="Proteomes" id="UP000499080">
    <property type="component" value="Unassembled WGS sequence"/>
</dbReference>
<dbReference type="EMBL" id="BGPR01180062">
    <property type="protein sequence ID" value="GBM59696.1"/>
    <property type="molecule type" value="Genomic_DNA"/>
</dbReference>
<name>A0A4Y2H425_ARAVE</name>
<accession>A0A4Y2H425</accession>
<evidence type="ECO:0000313" key="2">
    <source>
        <dbReference type="Proteomes" id="UP000499080"/>
    </source>
</evidence>
<keyword evidence="2" id="KW-1185">Reference proteome</keyword>
<sequence>MLRKGRRKDNDVSLKRPKNRQKRHIMYWKWFKVMVIHVDNQFEIGKILYRNSRAKFAINFRRKCTVDVRPKMALTVATGTQLPSYAVSVRLHNSELFEWKPMICLSLTQVAKCSCLKRYRDYRDLSTPA</sequence>